<name>U5D403_AMBTC</name>
<dbReference type="SMART" id="SM00184">
    <property type="entry name" value="RING"/>
    <property type="match status" value="1"/>
</dbReference>
<keyword evidence="7" id="KW-0479">Metal-binding</keyword>
<keyword evidence="10" id="KW-0833">Ubl conjugation pathway</keyword>
<proteinExistence type="inferred from homology"/>
<evidence type="ECO:0000256" key="4">
    <source>
        <dbReference type="ARBA" id="ARBA00012483"/>
    </source>
</evidence>
<organism evidence="20 21">
    <name type="scientific">Amborella trichopoda</name>
    <dbReference type="NCBI Taxonomy" id="13333"/>
    <lineage>
        <taxon>Eukaryota</taxon>
        <taxon>Viridiplantae</taxon>
        <taxon>Streptophyta</taxon>
        <taxon>Embryophyta</taxon>
        <taxon>Tracheophyta</taxon>
        <taxon>Spermatophyta</taxon>
        <taxon>Magnoliopsida</taxon>
        <taxon>Amborellales</taxon>
        <taxon>Amborellaceae</taxon>
        <taxon>Amborella</taxon>
    </lineage>
</organism>
<gene>
    <name evidence="20" type="ORF">AMTR_s00056p00027410</name>
</gene>
<evidence type="ECO:0000256" key="9">
    <source>
        <dbReference type="ARBA" id="ARBA00022771"/>
    </source>
</evidence>
<dbReference type="AlphaFoldDB" id="U5D403"/>
<keyword evidence="13 17" id="KW-0472">Membrane</keyword>
<dbReference type="EC" id="2.3.2.27" evidence="4"/>
<feature type="compositionally biased region" description="Low complexity" evidence="16">
    <location>
        <begin position="242"/>
        <end position="263"/>
    </location>
</feature>
<dbReference type="Gramene" id="ERN15063">
    <property type="protein sequence ID" value="ERN15063"/>
    <property type="gene ID" value="AMTR_s00056p00027410"/>
</dbReference>
<dbReference type="InterPro" id="IPR013083">
    <property type="entry name" value="Znf_RING/FYVE/PHD"/>
</dbReference>
<feature type="compositionally biased region" description="Basic and acidic residues" evidence="16">
    <location>
        <begin position="231"/>
        <end position="241"/>
    </location>
</feature>
<evidence type="ECO:0000256" key="5">
    <source>
        <dbReference type="ARBA" id="ARBA00022679"/>
    </source>
</evidence>
<dbReference type="Pfam" id="PF13639">
    <property type="entry name" value="zf-RING_2"/>
    <property type="match status" value="1"/>
</dbReference>
<evidence type="ECO:0000256" key="17">
    <source>
        <dbReference type="SAM" id="Phobius"/>
    </source>
</evidence>
<dbReference type="PANTHER" id="PTHR46539:SF1">
    <property type="entry name" value="E3 UBIQUITIN-PROTEIN LIGASE ATL42"/>
    <property type="match status" value="1"/>
</dbReference>
<evidence type="ECO:0000256" key="13">
    <source>
        <dbReference type="ARBA" id="ARBA00023136"/>
    </source>
</evidence>
<evidence type="ECO:0000256" key="15">
    <source>
        <dbReference type="PROSITE-ProRule" id="PRU00175"/>
    </source>
</evidence>
<feature type="chain" id="PRO_5004658877" description="RING-type E3 ubiquitin transferase" evidence="18">
    <location>
        <begin position="20"/>
        <end position="489"/>
    </location>
</feature>
<evidence type="ECO:0000256" key="1">
    <source>
        <dbReference type="ARBA" id="ARBA00000900"/>
    </source>
</evidence>
<evidence type="ECO:0000256" key="3">
    <source>
        <dbReference type="ARBA" id="ARBA00004906"/>
    </source>
</evidence>
<keyword evidence="21" id="KW-1185">Reference proteome</keyword>
<dbReference type="Gene3D" id="3.30.40.10">
    <property type="entry name" value="Zinc/RING finger domain, C3HC4 (zinc finger)"/>
    <property type="match status" value="1"/>
</dbReference>
<dbReference type="HOGENOM" id="CLU_046350_0_0_1"/>
<keyword evidence="12 17" id="KW-1133">Transmembrane helix</keyword>
<evidence type="ECO:0000256" key="2">
    <source>
        <dbReference type="ARBA" id="ARBA00004167"/>
    </source>
</evidence>
<feature type="domain" description="RING-type" evidence="19">
    <location>
        <begin position="122"/>
        <end position="164"/>
    </location>
</feature>
<comment type="similarity">
    <text evidence="14">Belongs to the RING-type zinc finger family. ATL subfamily.</text>
</comment>
<evidence type="ECO:0000256" key="16">
    <source>
        <dbReference type="SAM" id="MobiDB-lite"/>
    </source>
</evidence>
<feature type="signal peptide" evidence="18">
    <location>
        <begin position="1"/>
        <end position="19"/>
    </location>
</feature>
<keyword evidence="6 17" id="KW-0812">Transmembrane</keyword>
<accession>U5D403</accession>
<dbReference type="PROSITE" id="PS50089">
    <property type="entry name" value="ZF_RING_2"/>
    <property type="match status" value="1"/>
</dbReference>
<comment type="subcellular location">
    <subcellularLocation>
        <location evidence="2">Membrane</location>
        <topology evidence="2">Single-pass membrane protein</topology>
    </subcellularLocation>
</comment>
<evidence type="ECO:0000313" key="21">
    <source>
        <dbReference type="Proteomes" id="UP000017836"/>
    </source>
</evidence>
<keyword evidence="9 15" id="KW-0863">Zinc-finger</keyword>
<dbReference type="KEGG" id="atr:18443341"/>
<sequence>MHQWRLSISLLFCFLHAMAQSSLQEPGQESQDPTGNVAMAFKPSIAVIIGVLAIMFSLTFLLLMYAKFCQANNGVELFNPIDQTAVLGQTRARFSGIDKTLIESLPFFRFSTLKGAKQGLECAVCLSKFEDPEILRFLPKCKHAFHIDCVDRWLESHSSCPLCRHKVQAEDLRVFTYSNSLRLSRNQSELTDEIFVRREPEANNCGSSSRFSIGGSFRKNSIGGSSKKKPRQIEKEKEKESLLLPSASSELENGNDSNNSNLLSKISTDSESFHKFKHKIIVSDFVSRHRWSDVNASDLLFLNSELLASVSSKRFGSVLDFGSVSSRRFKADADLGSVPSTRFGMGSDRGFRTRDSSDVDVVQRGGSNGEILRIREEMERKRILEIKAERVRRSLSGSGLALNVGLGDGNESRLIVDSGKRSMSEITNFSRVQNMRGVNFGNSEFGEGNLGNRKEERVRRLWIPIARRTVQWLVGRERRPQMTKQDSIV</sequence>
<evidence type="ECO:0000256" key="8">
    <source>
        <dbReference type="ARBA" id="ARBA00022729"/>
    </source>
</evidence>
<protein>
    <recommendedName>
        <fullName evidence="4">RING-type E3 ubiquitin transferase</fullName>
        <ecNumber evidence="4">2.3.2.27</ecNumber>
    </recommendedName>
</protein>
<feature type="transmembrane region" description="Helical" evidence="17">
    <location>
        <begin position="45"/>
        <end position="66"/>
    </location>
</feature>
<dbReference type="EMBL" id="KI392510">
    <property type="protein sequence ID" value="ERN15063.1"/>
    <property type="molecule type" value="Genomic_DNA"/>
</dbReference>
<evidence type="ECO:0000256" key="7">
    <source>
        <dbReference type="ARBA" id="ARBA00022723"/>
    </source>
</evidence>
<keyword evidence="8 18" id="KW-0732">Signal</keyword>
<comment type="catalytic activity">
    <reaction evidence="1">
        <text>S-ubiquitinyl-[E2 ubiquitin-conjugating enzyme]-L-cysteine + [acceptor protein]-L-lysine = [E2 ubiquitin-conjugating enzyme]-L-cysteine + N(6)-ubiquitinyl-[acceptor protein]-L-lysine.</text>
        <dbReference type="EC" id="2.3.2.27"/>
    </reaction>
</comment>
<dbReference type="PANTHER" id="PTHR46539">
    <property type="entry name" value="E3 UBIQUITIN-PROTEIN LIGASE ATL42"/>
    <property type="match status" value="1"/>
</dbReference>
<dbReference type="OMA" id="WFAGQER"/>
<dbReference type="InterPro" id="IPR001841">
    <property type="entry name" value="Znf_RING"/>
</dbReference>
<reference evidence="21" key="1">
    <citation type="journal article" date="2013" name="Science">
        <title>The Amborella genome and the evolution of flowering plants.</title>
        <authorList>
            <consortium name="Amborella Genome Project"/>
        </authorList>
    </citation>
    <scope>NUCLEOTIDE SEQUENCE [LARGE SCALE GENOMIC DNA]</scope>
</reference>
<dbReference type="OrthoDB" id="8062037at2759"/>
<evidence type="ECO:0000313" key="20">
    <source>
        <dbReference type="EMBL" id="ERN15063.1"/>
    </source>
</evidence>
<dbReference type="GO" id="GO:0008270">
    <property type="term" value="F:zinc ion binding"/>
    <property type="evidence" value="ECO:0007669"/>
    <property type="project" value="UniProtKB-KW"/>
</dbReference>
<dbReference type="eggNOG" id="KOG0800">
    <property type="taxonomic scope" value="Eukaryota"/>
</dbReference>
<feature type="compositionally biased region" description="Low complexity" evidence="16">
    <location>
        <begin position="206"/>
        <end position="218"/>
    </location>
</feature>
<keyword evidence="5" id="KW-0808">Transferase</keyword>
<dbReference type="GO" id="GO:0061630">
    <property type="term" value="F:ubiquitin protein ligase activity"/>
    <property type="evidence" value="ECO:0007669"/>
    <property type="project" value="UniProtKB-EC"/>
</dbReference>
<dbReference type="Proteomes" id="UP000017836">
    <property type="component" value="Unassembled WGS sequence"/>
</dbReference>
<keyword evidence="11" id="KW-0862">Zinc</keyword>
<comment type="pathway">
    <text evidence="3">Protein modification; protein ubiquitination.</text>
</comment>
<dbReference type="GO" id="GO:0016020">
    <property type="term" value="C:membrane"/>
    <property type="evidence" value="ECO:0007669"/>
    <property type="project" value="UniProtKB-SubCell"/>
</dbReference>
<evidence type="ECO:0000256" key="6">
    <source>
        <dbReference type="ARBA" id="ARBA00022692"/>
    </source>
</evidence>
<dbReference type="FunFam" id="3.30.40.10:FF:000285">
    <property type="entry name" value="RING-H2 finger protein ATL43"/>
    <property type="match status" value="1"/>
</dbReference>
<dbReference type="CDD" id="cd16461">
    <property type="entry name" value="RING-H2_EL5-like"/>
    <property type="match status" value="1"/>
</dbReference>
<evidence type="ECO:0000256" key="18">
    <source>
        <dbReference type="SAM" id="SignalP"/>
    </source>
</evidence>
<feature type="region of interest" description="Disordered" evidence="16">
    <location>
        <begin position="204"/>
        <end position="263"/>
    </location>
</feature>
<dbReference type="SUPFAM" id="SSF57850">
    <property type="entry name" value="RING/U-box"/>
    <property type="match status" value="1"/>
</dbReference>
<evidence type="ECO:0000256" key="12">
    <source>
        <dbReference type="ARBA" id="ARBA00022989"/>
    </source>
</evidence>
<evidence type="ECO:0000256" key="10">
    <source>
        <dbReference type="ARBA" id="ARBA00022786"/>
    </source>
</evidence>
<evidence type="ECO:0000259" key="19">
    <source>
        <dbReference type="PROSITE" id="PS50089"/>
    </source>
</evidence>
<evidence type="ECO:0000256" key="11">
    <source>
        <dbReference type="ARBA" id="ARBA00022833"/>
    </source>
</evidence>
<evidence type="ECO:0000256" key="14">
    <source>
        <dbReference type="ARBA" id="ARBA00024209"/>
    </source>
</evidence>